<dbReference type="VEuPathDB" id="PlasmoDB:PVPAM_000012100"/>
<keyword evidence="1" id="KW-0812">Transmembrane</keyword>
<dbReference type="OrthoDB" id="381216at2759"/>
<dbReference type="EMBL" id="FLZR02000009">
    <property type="protein sequence ID" value="VUZ99676.1"/>
    <property type="molecule type" value="Genomic_DNA"/>
</dbReference>
<sequence length="247" mass="28888">MPYTTKYNFVNLCEELRTEIQGYSKEPTNIYDEWCNSIKPEYEGYNIFNDQHTCKQVISFLRVYFDNLDDPHICKSYEDESKNIILEKSAKLTELYDTFNNNSNKFDCDCAKKCSVLYIKYVEECHGDYDYDFCSELQSFKNKYDNNMKSIGTCEGAPNILPSALKHDLHVIIIIPMIILTVLSFLVFALYKFTPIGSRITNRKRRKNVFFEKQSYRTNTLLPTSGGTRRTEQNAPYNIAYNSTTYS</sequence>
<dbReference type="VEuPathDB" id="PlasmoDB:PVP01_0003910"/>
<accession>A0A565A4H0</accession>
<dbReference type="VEuPathDB" id="PlasmoDB:PVW1_120008000"/>
<evidence type="ECO:0000313" key="2">
    <source>
        <dbReference type="EMBL" id="VUZ99676.1"/>
    </source>
</evidence>
<dbReference type="Proteomes" id="UP000220605">
    <property type="component" value="Unassembled WGS sequence"/>
</dbReference>
<dbReference type="Pfam" id="PF05795">
    <property type="entry name" value="Plasmodium_Vir"/>
    <property type="match status" value="1"/>
</dbReference>
<gene>
    <name evidence="2" type="ORF">PVP01_0003910</name>
</gene>
<organism evidence="2">
    <name type="scientific">Plasmodium vivax</name>
    <name type="common">malaria parasite P. vivax</name>
    <dbReference type="NCBI Taxonomy" id="5855"/>
    <lineage>
        <taxon>Eukaryota</taxon>
        <taxon>Sar</taxon>
        <taxon>Alveolata</taxon>
        <taxon>Apicomplexa</taxon>
        <taxon>Aconoidasida</taxon>
        <taxon>Haemosporida</taxon>
        <taxon>Plasmodiidae</taxon>
        <taxon>Plasmodium</taxon>
        <taxon>Plasmodium (Plasmodium)</taxon>
    </lineage>
</organism>
<keyword evidence="1" id="KW-1133">Transmembrane helix</keyword>
<protein>
    <submittedName>
        <fullName evidence="2">VIR protein</fullName>
    </submittedName>
</protein>
<keyword evidence="1" id="KW-0472">Membrane</keyword>
<dbReference type="InterPro" id="IPR008780">
    <property type="entry name" value="Plasmodium_Vir"/>
</dbReference>
<proteinExistence type="predicted"/>
<reference evidence="2" key="1">
    <citation type="submission" date="2016-07" db="EMBL/GenBank/DDBJ databases">
        <authorList>
            <consortium name="Pathogen Informatics"/>
        </authorList>
    </citation>
    <scope>NUCLEOTIDE SEQUENCE</scope>
</reference>
<name>A0A565A4H0_PLAVI</name>
<evidence type="ECO:0000256" key="1">
    <source>
        <dbReference type="SAM" id="Phobius"/>
    </source>
</evidence>
<dbReference type="AlphaFoldDB" id="A0A565A4H0"/>
<feature type="transmembrane region" description="Helical" evidence="1">
    <location>
        <begin position="169"/>
        <end position="191"/>
    </location>
</feature>